<dbReference type="AlphaFoldDB" id="A0A1G7XLH8"/>
<accession>A0A1G7XLH8</accession>
<evidence type="ECO:0000313" key="8">
    <source>
        <dbReference type="EMBL" id="SDG85059.1"/>
    </source>
</evidence>
<dbReference type="STRING" id="504805.SAMN05421505_108246"/>
<dbReference type="GO" id="GO:0006508">
    <property type="term" value="P:proteolysis"/>
    <property type="evidence" value="ECO:0007669"/>
    <property type="project" value="UniProtKB-KW"/>
</dbReference>
<organism evidence="8 9">
    <name type="scientific">Sinosporangium album</name>
    <dbReference type="NCBI Taxonomy" id="504805"/>
    <lineage>
        <taxon>Bacteria</taxon>
        <taxon>Bacillati</taxon>
        <taxon>Actinomycetota</taxon>
        <taxon>Actinomycetes</taxon>
        <taxon>Streptosporangiales</taxon>
        <taxon>Streptosporangiaceae</taxon>
        <taxon>Sinosporangium</taxon>
    </lineage>
</organism>
<dbReference type="PANTHER" id="PTHR47053">
    <property type="entry name" value="MUREIN DD-ENDOPEPTIDASE MEPH-RELATED"/>
    <property type="match status" value="1"/>
</dbReference>
<feature type="compositionally biased region" description="Basic and acidic residues" evidence="5">
    <location>
        <begin position="54"/>
        <end position="68"/>
    </location>
</feature>
<keyword evidence="4" id="KW-0788">Thiol protease</keyword>
<dbReference type="PROSITE" id="PS51935">
    <property type="entry name" value="NLPC_P60"/>
    <property type="match status" value="1"/>
</dbReference>
<sequence>MIRLGIGGAALSLTASAGAIGLTAPAQAMTPMPPNPPVVTFDPADALEEPSTAEAEKKADKKADDAKAKPKAAAKTKKISKVEKQKIKAKKAIKVAKQQVGDPYRYGATGPNAFDCSGLLQFAWRKAGIKLPRTSYSMFRGIDKKVSWKSLKPGDLMFFHGKGHVAMYIGKNKIVHSPSSGKTVRIEKLSSWRKRAFSGAVRPGL</sequence>
<dbReference type="GO" id="GO:0008234">
    <property type="term" value="F:cysteine-type peptidase activity"/>
    <property type="evidence" value="ECO:0007669"/>
    <property type="project" value="UniProtKB-KW"/>
</dbReference>
<dbReference type="InterPro" id="IPR000064">
    <property type="entry name" value="NLP_P60_dom"/>
</dbReference>
<dbReference type="RefSeq" id="WP_245690991.1">
    <property type="nucleotide sequence ID" value="NZ_FNCN01000008.1"/>
</dbReference>
<feature type="signal peptide" evidence="6">
    <location>
        <begin position="1"/>
        <end position="28"/>
    </location>
</feature>
<name>A0A1G7XLH8_9ACTN</name>
<feature type="compositionally biased region" description="Basic residues" evidence="5">
    <location>
        <begin position="69"/>
        <end position="79"/>
    </location>
</feature>
<dbReference type="EMBL" id="FNCN01000008">
    <property type="protein sequence ID" value="SDG85059.1"/>
    <property type="molecule type" value="Genomic_DNA"/>
</dbReference>
<comment type="similarity">
    <text evidence="1">Belongs to the peptidase C40 family.</text>
</comment>
<keyword evidence="6" id="KW-0732">Signal</keyword>
<keyword evidence="9" id="KW-1185">Reference proteome</keyword>
<evidence type="ECO:0000256" key="1">
    <source>
        <dbReference type="ARBA" id="ARBA00007074"/>
    </source>
</evidence>
<evidence type="ECO:0000256" key="3">
    <source>
        <dbReference type="ARBA" id="ARBA00022801"/>
    </source>
</evidence>
<feature type="chain" id="PRO_5011597500" evidence="6">
    <location>
        <begin position="29"/>
        <end position="205"/>
    </location>
</feature>
<gene>
    <name evidence="8" type="ORF">SAMN05421505_108246</name>
</gene>
<feature type="region of interest" description="Disordered" evidence="5">
    <location>
        <begin position="31"/>
        <end position="79"/>
    </location>
</feature>
<evidence type="ECO:0000256" key="6">
    <source>
        <dbReference type="SAM" id="SignalP"/>
    </source>
</evidence>
<dbReference type="PANTHER" id="PTHR47053:SF1">
    <property type="entry name" value="MUREIN DD-ENDOPEPTIDASE MEPH-RELATED"/>
    <property type="match status" value="1"/>
</dbReference>
<evidence type="ECO:0000313" key="9">
    <source>
        <dbReference type="Proteomes" id="UP000198923"/>
    </source>
</evidence>
<dbReference type="Pfam" id="PF00877">
    <property type="entry name" value="NLPC_P60"/>
    <property type="match status" value="1"/>
</dbReference>
<protein>
    <submittedName>
        <fullName evidence="8">Cell wall-associated hydrolase, NlpC family</fullName>
    </submittedName>
</protein>
<evidence type="ECO:0000256" key="5">
    <source>
        <dbReference type="SAM" id="MobiDB-lite"/>
    </source>
</evidence>
<dbReference type="Gene3D" id="3.90.1720.10">
    <property type="entry name" value="endopeptidase domain like (from Nostoc punctiforme)"/>
    <property type="match status" value="1"/>
</dbReference>
<evidence type="ECO:0000256" key="4">
    <source>
        <dbReference type="ARBA" id="ARBA00022807"/>
    </source>
</evidence>
<dbReference type="SUPFAM" id="SSF54001">
    <property type="entry name" value="Cysteine proteinases"/>
    <property type="match status" value="1"/>
</dbReference>
<keyword evidence="2" id="KW-0645">Protease</keyword>
<dbReference type="Proteomes" id="UP000198923">
    <property type="component" value="Unassembled WGS sequence"/>
</dbReference>
<proteinExistence type="inferred from homology"/>
<reference evidence="8 9" key="1">
    <citation type="submission" date="2016-10" db="EMBL/GenBank/DDBJ databases">
        <authorList>
            <person name="de Groot N.N."/>
        </authorList>
    </citation>
    <scope>NUCLEOTIDE SEQUENCE [LARGE SCALE GENOMIC DNA]</scope>
    <source>
        <strain evidence="8 9">CPCC 201354</strain>
    </source>
</reference>
<dbReference type="InterPro" id="IPR038765">
    <property type="entry name" value="Papain-like_cys_pep_sf"/>
</dbReference>
<evidence type="ECO:0000259" key="7">
    <source>
        <dbReference type="PROSITE" id="PS51935"/>
    </source>
</evidence>
<feature type="domain" description="NlpC/P60" evidence="7">
    <location>
        <begin position="86"/>
        <end position="204"/>
    </location>
</feature>
<dbReference type="InterPro" id="IPR051202">
    <property type="entry name" value="Peptidase_C40"/>
</dbReference>
<keyword evidence="3 8" id="KW-0378">Hydrolase</keyword>
<evidence type="ECO:0000256" key="2">
    <source>
        <dbReference type="ARBA" id="ARBA00022670"/>
    </source>
</evidence>